<feature type="non-terminal residue" evidence="1">
    <location>
        <position position="98"/>
    </location>
</feature>
<protein>
    <submittedName>
        <fullName evidence="1">Uncharacterized protein</fullName>
    </submittedName>
</protein>
<reference evidence="1" key="1">
    <citation type="journal article" date="2014" name="Front. Microbiol.">
        <title>High frequency of phylogenetically diverse reductive dehalogenase-homologous genes in deep subseafloor sedimentary metagenomes.</title>
        <authorList>
            <person name="Kawai M."/>
            <person name="Futagami T."/>
            <person name="Toyoda A."/>
            <person name="Takaki Y."/>
            <person name="Nishi S."/>
            <person name="Hori S."/>
            <person name="Arai W."/>
            <person name="Tsubouchi T."/>
            <person name="Morono Y."/>
            <person name="Uchiyama I."/>
            <person name="Ito T."/>
            <person name="Fujiyama A."/>
            <person name="Inagaki F."/>
            <person name="Takami H."/>
        </authorList>
    </citation>
    <scope>NUCLEOTIDE SEQUENCE</scope>
    <source>
        <strain evidence="1">Expedition CK06-06</strain>
    </source>
</reference>
<dbReference type="SUPFAM" id="SSF52540">
    <property type="entry name" value="P-loop containing nucleoside triphosphate hydrolases"/>
    <property type="match status" value="1"/>
</dbReference>
<dbReference type="EMBL" id="BARU01044096">
    <property type="protein sequence ID" value="GAH76382.1"/>
    <property type="molecule type" value="Genomic_DNA"/>
</dbReference>
<organism evidence="1">
    <name type="scientific">marine sediment metagenome</name>
    <dbReference type="NCBI Taxonomy" id="412755"/>
    <lineage>
        <taxon>unclassified sequences</taxon>
        <taxon>metagenomes</taxon>
        <taxon>ecological metagenomes</taxon>
    </lineage>
</organism>
<proteinExistence type="predicted"/>
<evidence type="ECO:0000313" key="1">
    <source>
        <dbReference type="EMBL" id="GAH76382.1"/>
    </source>
</evidence>
<sequence length="98" mass="10542">MHPLYGLIKETEATHIGLGNAIAFATICTKARLCLLIISPAGCGKSAVSDAIGQAHPNTVRLDSVTRSGLRDFKDQFTHFQGLVVIDDLGKVDTNYSR</sequence>
<comment type="caution">
    <text evidence="1">The sequence shown here is derived from an EMBL/GenBank/DDBJ whole genome shotgun (WGS) entry which is preliminary data.</text>
</comment>
<name>X1I3T8_9ZZZZ</name>
<dbReference type="AlphaFoldDB" id="X1I3T8"/>
<gene>
    <name evidence="1" type="ORF">S03H2_67372</name>
</gene>
<accession>X1I3T8</accession>
<dbReference type="InterPro" id="IPR027417">
    <property type="entry name" value="P-loop_NTPase"/>
</dbReference>